<dbReference type="AlphaFoldDB" id="A0A2W4WF92"/>
<reference evidence="1 2" key="2">
    <citation type="submission" date="2018-06" db="EMBL/GenBank/DDBJ databases">
        <title>Metagenomic assembly of (sub)arctic Cyanobacteria and their associated microbiome from non-axenic cultures.</title>
        <authorList>
            <person name="Baurain D."/>
        </authorList>
    </citation>
    <scope>NUCLEOTIDE SEQUENCE [LARGE SCALE GENOMIC DNA]</scope>
    <source>
        <strain evidence="1">ULC041bin1</strain>
    </source>
</reference>
<dbReference type="EMBL" id="QBMN01000030">
    <property type="protein sequence ID" value="PZO43172.1"/>
    <property type="molecule type" value="Genomic_DNA"/>
</dbReference>
<proteinExistence type="predicted"/>
<name>A0A2W4WF92_9CYAN</name>
<evidence type="ECO:0000313" key="2">
    <source>
        <dbReference type="Proteomes" id="UP000249081"/>
    </source>
</evidence>
<evidence type="ECO:0000313" key="1">
    <source>
        <dbReference type="EMBL" id="PZO43172.1"/>
    </source>
</evidence>
<organism evidence="1 2">
    <name type="scientific">Shackletoniella antarctica</name>
    <dbReference type="NCBI Taxonomy" id="268115"/>
    <lineage>
        <taxon>Bacteria</taxon>
        <taxon>Bacillati</taxon>
        <taxon>Cyanobacteriota</taxon>
        <taxon>Cyanophyceae</taxon>
        <taxon>Oculatellales</taxon>
        <taxon>Oculatellaceae</taxon>
        <taxon>Shackletoniella</taxon>
    </lineage>
</organism>
<accession>A0A2W4WF92</accession>
<dbReference type="Proteomes" id="UP000249081">
    <property type="component" value="Unassembled WGS sequence"/>
</dbReference>
<comment type="caution">
    <text evidence="1">The sequence shown here is derived from an EMBL/GenBank/DDBJ whole genome shotgun (WGS) entry which is preliminary data.</text>
</comment>
<protein>
    <submittedName>
        <fullName evidence="1">Uncharacterized protein</fullName>
    </submittedName>
</protein>
<sequence length="86" mass="9919">MLPLIVIEDLVAPFKFWREGIHEGMLYRNDFYVVLHRFVSAERTQAHTQAIQEGNKGFKVCVTVSKAHYTVWVEMRSRIAAALPCP</sequence>
<gene>
    <name evidence="1" type="ORF">DCF17_06210</name>
</gene>
<reference evidence="2" key="1">
    <citation type="submission" date="2018-04" db="EMBL/GenBank/DDBJ databases">
        <authorList>
            <person name="Cornet L."/>
        </authorList>
    </citation>
    <scope>NUCLEOTIDE SEQUENCE [LARGE SCALE GENOMIC DNA]</scope>
</reference>